<reference evidence="1" key="1">
    <citation type="journal article" date="2015" name="Proc. Natl. Acad. Sci. U.S.A.">
        <title>Networks of energetic and metabolic interactions define dynamics in microbial communities.</title>
        <authorList>
            <person name="Embree M."/>
            <person name="Liu J.K."/>
            <person name="Al-Bassam M.M."/>
            <person name="Zengler K."/>
        </authorList>
    </citation>
    <scope>NUCLEOTIDE SEQUENCE</scope>
</reference>
<comment type="caution">
    <text evidence="1">The sequence shown here is derived from an EMBL/GenBank/DDBJ whole genome shotgun (WGS) entry which is preliminary data.</text>
</comment>
<gene>
    <name evidence="1" type="ORF">ASZ90_018222</name>
</gene>
<evidence type="ECO:0000313" key="1">
    <source>
        <dbReference type="EMBL" id="KUG04381.1"/>
    </source>
</evidence>
<sequence>MEMLAILGIKVPNLVIPDKLRYSNYYEAPVKVYPSLKKSI</sequence>
<protein>
    <submittedName>
        <fullName evidence="1">Uncharacterized protein</fullName>
    </submittedName>
</protein>
<proteinExistence type="predicted"/>
<dbReference type="AlphaFoldDB" id="A0A0W8E7G9"/>
<dbReference type="EMBL" id="LNQE01001850">
    <property type="protein sequence ID" value="KUG04381.1"/>
    <property type="molecule type" value="Genomic_DNA"/>
</dbReference>
<name>A0A0W8E7G9_9ZZZZ</name>
<organism evidence="1">
    <name type="scientific">hydrocarbon metagenome</name>
    <dbReference type="NCBI Taxonomy" id="938273"/>
    <lineage>
        <taxon>unclassified sequences</taxon>
        <taxon>metagenomes</taxon>
        <taxon>ecological metagenomes</taxon>
    </lineage>
</organism>
<accession>A0A0W8E7G9</accession>